<evidence type="ECO:0000313" key="5">
    <source>
        <dbReference type="Proteomes" id="UP000027997"/>
    </source>
</evidence>
<evidence type="ECO:0000256" key="2">
    <source>
        <dbReference type="SAM" id="SignalP"/>
    </source>
</evidence>
<dbReference type="Proteomes" id="UP000027997">
    <property type="component" value="Unassembled WGS sequence"/>
</dbReference>
<name>A0A081KBX2_9GAMM</name>
<dbReference type="RefSeq" id="WP_020583342.1">
    <property type="nucleotide sequence ID" value="NZ_JOJP01000001.1"/>
</dbReference>
<dbReference type="InterPro" id="IPR025924">
    <property type="entry name" value="YHYH_dom"/>
</dbReference>
<accession>A0A081KBX2</accession>
<dbReference type="STRING" id="305900.GV64_13680"/>
<proteinExistence type="predicted"/>
<dbReference type="AlphaFoldDB" id="A0A081KBX2"/>
<feature type="compositionally biased region" description="Basic and acidic residues" evidence="1">
    <location>
        <begin position="257"/>
        <end position="270"/>
    </location>
</feature>
<organism evidence="4 5">
    <name type="scientific">Endozoicomonas elysicola</name>
    <dbReference type="NCBI Taxonomy" id="305900"/>
    <lineage>
        <taxon>Bacteria</taxon>
        <taxon>Pseudomonadati</taxon>
        <taxon>Pseudomonadota</taxon>
        <taxon>Gammaproteobacteria</taxon>
        <taxon>Oceanospirillales</taxon>
        <taxon>Endozoicomonadaceae</taxon>
        <taxon>Endozoicomonas</taxon>
    </lineage>
</organism>
<feature type="chain" id="PRO_5001758765" description="YHYH domain-containing protein" evidence="2">
    <location>
        <begin position="26"/>
        <end position="325"/>
    </location>
</feature>
<keyword evidence="5" id="KW-1185">Reference proteome</keyword>
<evidence type="ECO:0000259" key="3">
    <source>
        <dbReference type="Pfam" id="PF14240"/>
    </source>
</evidence>
<feature type="signal peptide" evidence="2">
    <location>
        <begin position="1"/>
        <end position="25"/>
    </location>
</feature>
<evidence type="ECO:0000256" key="1">
    <source>
        <dbReference type="SAM" id="MobiDB-lite"/>
    </source>
</evidence>
<reference evidence="4 5" key="1">
    <citation type="submission" date="2014-06" db="EMBL/GenBank/DDBJ databases">
        <title>Whole Genome Sequences of Three Symbiotic Endozoicomonas Bacteria.</title>
        <authorList>
            <person name="Neave M.J."/>
            <person name="Apprill A."/>
            <person name="Voolstra C.R."/>
        </authorList>
    </citation>
    <scope>NUCLEOTIDE SEQUENCE [LARGE SCALE GENOMIC DNA]</scope>
    <source>
        <strain evidence="4 5">DSM 22380</strain>
    </source>
</reference>
<feature type="region of interest" description="Disordered" evidence="1">
    <location>
        <begin position="257"/>
        <end position="281"/>
    </location>
</feature>
<gene>
    <name evidence="4" type="ORF">GV64_13680</name>
</gene>
<feature type="domain" description="YHYH" evidence="3">
    <location>
        <begin position="83"/>
        <end position="247"/>
    </location>
</feature>
<comment type="caution">
    <text evidence="4">The sequence shown here is derived from an EMBL/GenBank/DDBJ whole genome shotgun (WGS) entry which is preliminary data.</text>
</comment>
<dbReference type="Pfam" id="PF14240">
    <property type="entry name" value="YHYH"/>
    <property type="match status" value="1"/>
</dbReference>
<keyword evidence="2" id="KW-0732">Signal</keyword>
<dbReference type="eggNOG" id="ENOG502Z888">
    <property type="taxonomic scope" value="Bacteria"/>
</dbReference>
<protein>
    <recommendedName>
        <fullName evidence="3">YHYH domain-containing protein</fullName>
    </recommendedName>
</protein>
<evidence type="ECO:0000313" key="4">
    <source>
        <dbReference type="EMBL" id="KEI71648.1"/>
    </source>
</evidence>
<dbReference type="EMBL" id="JOJP01000001">
    <property type="protein sequence ID" value="KEI71648.1"/>
    <property type="molecule type" value="Genomic_DNA"/>
</dbReference>
<sequence>MPVTTRWNSLLLSVILTQLPSAGWAHNNAVTITIDNGKRCVISNGLPDHDTGRFPNPGNPNSITEQDVRLCFSKVPHKGSIPQSVRGSIGVAINGVQIRPGTAEYYDASSPRGFSRDRSSGWNLEGIGARDRLGMDQNNAHVDQRGLYHYHGIPEVLVETVDSTLIGYAADGFEIHYAYEQQTSSYQLKPGNRPAPPGGLYDGTYNQDWEYQVGSGTLDECNGGTLEGAFVYYATDTYPFYPRCLWGEISTDFLHKNSNRESRRNQDSQRRSRKPAAPQEAINACYGKQSDDYCQFRTPGRGQRVTGTCRRTPAQNLACIPARRH</sequence>